<dbReference type="AlphaFoldDB" id="A0A2S0JZW8"/>
<dbReference type="PANTHER" id="PTHR42924">
    <property type="entry name" value="EXONUCLEASE"/>
    <property type="match status" value="1"/>
</dbReference>
<evidence type="ECO:0000313" key="2">
    <source>
        <dbReference type="EMBL" id="AVK96608.1"/>
    </source>
</evidence>
<dbReference type="GO" id="GO:0004534">
    <property type="term" value="F:5'-3' RNA exonuclease activity"/>
    <property type="evidence" value="ECO:0007669"/>
    <property type="project" value="TreeGrafter"/>
</dbReference>
<evidence type="ECO:0000259" key="1">
    <source>
        <dbReference type="SMART" id="SM00481"/>
    </source>
</evidence>
<name>A0A2S0JZW8_LYSSH</name>
<reference evidence="2 4" key="1">
    <citation type="submission" date="2017-03" db="EMBL/GenBank/DDBJ databases">
        <title>The whole genome sequencing and assembly of Lysinibacillus sphaericus DSM 28T strain.</title>
        <authorList>
            <person name="Lee Y.-J."/>
            <person name="Yi H."/>
            <person name="Bahn Y.-S."/>
            <person name="Kim J.F."/>
            <person name="Lee D.-W."/>
        </authorList>
    </citation>
    <scope>NUCLEOTIDE SEQUENCE [LARGE SCALE GENOMIC DNA]</scope>
    <source>
        <strain evidence="2 4">DSM 28</strain>
    </source>
</reference>
<sequence length="269" mass="29854">MKIDLHTHSRYSDGSETLMQLFQQAKAAGITHLGVVDHDTTAHHAEGRKLAAQFNIEFIAGVEISAYDFKRQRKVHMLGYGFQGQCPHIQALCTPLLARRHAHSLWQLARIQEAGFPLDAKQALAFARESGTLYKQHIMNALTEEAYSSKYYQTLYRSLFKTGVAAGDIVYVDAFDALQAIHADGGVAVVAHPGQLDSFDITEELVQEGLDGIELLHPDHTPVHMEQVQQLAQKYHLITTGGSDYHGRYGAPVQLGQYTLSNLQTAVFI</sequence>
<dbReference type="CDD" id="cd07438">
    <property type="entry name" value="PHP_HisPPase_AMP"/>
    <property type="match status" value="1"/>
</dbReference>
<dbReference type="Gene3D" id="3.20.20.140">
    <property type="entry name" value="Metal-dependent hydrolases"/>
    <property type="match status" value="1"/>
</dbReference>
<dbReference type="EMBL" id="CP019980">
    <property type="protein sequence ID" value="AVK96608.1"/>
    <property type="molecule type" value="Genomic_DNA"/>
</dbReference>
<accession>A0A2S0JZW8</accession>
<dbReference type="Pfam" id="PF02811">
    <property type="entry name" value="PHP"/>
    <property type="match status" value="1"/>
</dbReference>
<dbReference type="InterPro" id="IPR052018">
    <property type="entry name" value="PHP_domain"/>
</dbReference>
<evidence type="ECO:0000313" key="3">
    <source>
        <dbReference type="EMBL" id="SUV17593.1"/>
    </source>
</evidence>
<dbReference type="GeneID" id="48276570"/>
<dbReference type="InterPro" id="IPR003141">
    <property type="entry name" value="Pol/His_phosphatase_N"/>
</dbReference>
<proteinExistence type="predicted"/>
<dbReference type="GO" id="GO:0035312">
    <property type="term" value="F:5'-3' DNA exonuclease activity"/>
    <property type="evidence" value="ECO:0007669"/>
    <property type="project" value="TreeGrafter"/>
</dbReference>
<dbReference type="SUPFAM" id="SSF89550">
    <property type="entry name" value="PHP domain-like"/>
    <property type="match status" value="1"/>
</dbReference>
<dbReference type="SMART" id="SM00481">
    <property type="entry name" value="POLIIIAc"/>
    <property type="match status" value="1"/>
</dbReference>
<dbReference type="InterPro" id="IPR016195">
    <property type="entry name" value="Pol/histidinol_Pase-like"/>
</dbReference>
<dbReference type="EMBL" id="UFSZ01000001">
    <property type="protein sequence ID" value="SUV17593.1"/>
    <property type="molecule type" value="Genomic_DNA"/>
</dbReference>
<dbReference type="Gene3D" id="1.10.150.650">
    <property type="match status" value="1"/>
</dbReference>
<dbReference type="Proteomes" id="UP000238825">
    <property type="component" value="Chromosome"/>
</dbReference>
<protein>
    <submittedName>
        <fullName evidence="3">PHP domain-containing protein</fullName>
    </submittedName>
    <submittedName>
        <fullName evidence="2">Phosphatase</fullName>
    </submittedName>
</protein>
<gene>
    <name evidence="2" type="ORF">LS41612_10180</name>
    <name evidence="3" type="ORF">NCTC10338_02698</name>
</gene>
<reference evidence="3 5" key="2">
    <citation type="submission" date="2018-06" db="EMBL/GenBank/DDBJ databases">
        <authorList>
            <consortium name="Pathogen Informatics"/>
            <person name="Doyle S."/>
        </authorList>
    </citation>
    <scope>NUCLEOTIDE SEQUENCE [LARGE SCALE GENOMIC DNA]</scope>
    <source>
        <strain evidence="3 5">NCTC10338</strain>
    </source>
</reference>
<dbReference type="PANTHER" id="PTHR42924:SF3">
    <property type="entry name" value="POLYMERASE_HISTIDINOL PHOSPHATASE N-TERMINAL DOMAIN-CONTAINING PROTEIN"/>
    <property type="match status" value="1"/>
</dbReference>
<organism evidence="2 4">
    <name type="scientific">Lysinibacillus sphaericus</name>
    <name type="common">Bacillus sphaericus</name>
    <dbReference type="NCBI Taxonomy" id="1421"/>
    <lineage>
        <taxon>Bacteria</taxon>
        <taxon>Bacillati</taxon>
        <taxon>Bacillota</taxon>
        <taxon>Bacilli</taxon>
        <taxon>Bacillales</taxon>
        <taxon>Bacillaceae</taxon>
        <taxon>Lysinibacillus</taxon>
    </lineage>
</organism>
<evidence type="ECO:0000313" key="4">
    <source>
        <dbReference type="Proteomes" id="UP000238825"/>
    </source>
</evidence>
<dbReference type="RefSeq" id="WP_024360970.1">
    <property type="nucleotide sequence ID" value="NZ_BJNS01000033.1"/>
</dbReference>
<evidence type="ECO:0000313" key="5">
    <source>
        <dbReference type="Proteomes" id="UP000255295"/>
    </source>
</evidence>
<dbReference type="InterPro" id="IPR004013">
    <property type="entry name" value="PHP_dom"/>
</dbReference>
<feature type="domain" description="Polymerase/histidinol phosphatase N-terminal" evidence="1">
    <location>
        <begin position="3"/>
        <end position="68"/>
    </location>
</feature>
<dbReference type="Proteomes" id="UP000255295">
    <property type="component" value="Unassembled WGS sequence"/>
</dbReference>